<gene>
    <name evidence="7" type="ORF">IFR04_014608</name>
</gene>
<evidence type="ECO:0008006" key="9">
    <source>
        <dbReference type="Google" id="ProtNLM"/>
    </source>
</evidence>
<evidence type="ECO:0000256" key="4">
    <source>
        <dbReference type="SAM" id="SignalP"/>
    </source>
</evidence>
<dbReference type="PROSITE" id="PS50026">
    <property type="entry name" value="EGF_3"/>
    <property type="match status" value="1"/>
</dbReference>
<evidence type="ECO:0000256" key="2">
    <source>
        <dbReference type="ARBA" id="ARBA00023157"/>
    </source>
</evidence>
<dbReference type="Gene3D" id="2.120.10.30">
    <property type="entry name" value="TolB, C-terminal domain"/>
    <property type="match status" value="2"/>
</dbReference>
<evidence type="ECO:0000256" key="1">
    <source>
        <dbReference type="ARBA" id="ARBA00022729"/>
    </source>
</evidence>
<feature type="chain" id="PRO_5033993610" description="3-phytase" evidence="4">
    <location>
        <begin position="27"/>
        <end position="760"/>
    </location>
</feature>
<evidence type="ECO:0000313" key="7">
    <source>
        <dbReference type="EMBL" id="KAG4412259.1"/>
    </source>
</evidence>
<proteinExistence type="predicted"/>
<protein>
    <recommendedName>
        <fullName evidence="9">3-phytase</fullName>
    </recommendedName>
</protein>
<comment type="caution">
    <text evidence="3">Lacks conserved residue(s) required for the propagation of feature annotation.</text>
</comment>
<accession>A0A8H7W649</accession>
<keyword evidence="3" id="KW-0245">EGF-like domain</keyword>
<dbReference type="InterPro" id="IPR003431">
    <property type="entry name" value="B-propeller_Phytase"/>
</dbReference>
<feature type="domain" description="BPP" evidence="6">
    <location>
        <begin position="402"/>
        <end position="748"/>
    </location>
</feature>
<dbReference type="InterPro" id="IPR011042">
    <property type="entry name" value="6-blade_b-propeller_TolB-like"/>
</dbReference>
<keyword evidence="2 3" id="KW-1015">Disulfide bond</keyword>
<dbReference type="SUPFAM" id="SSF50956">
    <property type="entry name" value="Thermostable phytase (3-phytase)"/>
    <property type="match status" value="2"/>
</dbReference>
<feature type="domain" description="EGF-like" evidence="5">
    <location>
        <begin position="376"/>
        <end position="408"/>
    </location>
</feature>
<feature type="disulfide bond" evidence="3">
    <location>
        <begin position="398"/>
        <end position="407"/>
    </location>
</feature>
<dbReference type="PANTHER" id="PTHR14949">
    <property type="entry name" value="EGF-LIKE-DOMAIN, MULTIPLE 7, 8"/>
    <property type="match status" value="1"/>
</dbReference>
<evidence type="ECO:0000259" key="6">
    <source>
        <dbReference type="PROSITE" id="PS51662"/>
    </source>
</evidence>
<sequence length="760" mass="81311">MKCPSFSRNLLLALGVLQSLVPGSFATDKLIDLPISAKTPATESDNTAVYSSPSGPLLIGNDGSASTGGFHIWSLDSSSPLNEISSKTTGRSKLVTTVYDIDGKDLIITISQPNNALQVFEIDDGGVFPEIEEARKDAIGDWSALCTWKSSKSGEQYFYLFGKKQVVQYLIRDDKKVEIVEIQTFNLPVEASSCAVSSYNSRVYFSGDDSKTVYGFKTEESTTTPVIETFFEAADDVTGLVVYAGKSSDYLFVAQKDLVAVYTGRFRLVGTMKLSGAEDIEIQGLAVLQAKAADYPAGALTYAIEDEDGKAFSISSLESALKSLKIEANTAYDPSATCKDCVDLVCDECHSSGFCTKKRSGTTCSCFAGFAGPSCQTFTCTDSCSGHGTCIGANECKCESGWGGLHCSFLLVEPKLETDANGGDGDDPAIWISPISPDQSRIVTTTKSEQGAGLGVFDLSGKLLQTLPAGEPNNVDMIYNFTLAGGRTVDLAFAACREDNTLCLFEMSENGTLSNIEGGIQPVIPEYEVYGSCSYRSPLTGTQYLFVNSKTSLYLQYSLTSLPNDTLTATLIRQFPAGSGGQVEGCVTDEANGYIFIGEEPSALWRYDAEPTMSDPTGYKVASVATYPDHQPGDLYADVEGVTLIPGPTPSEGFLIVSCQGVSAYNVYERAPPHKFVETFTISDSKDGGIDRVTNTDGIAAVGNRLNGMFPRGLVVVHDDANELAGGGTAEEASFKLVGLEDVLSRELLERVDAEWDPRS</sequence>
<evidence type="ECO:0000256" key="3">
    <source>
        <dbReference type="PROSITE-ProRule" id="PRU00076"/>
    </source>
</evidence>
<dbReference type="AlphaFoldDB" id="A0A8H7W649"/>
<comment type="caution">
    <text evidence="7">The sequence shown here is derived from an EMBL/GenBank/DDBJ whole genome shotgun (WGS) entry which is preliminary data.</text>
</comment>
<dbReference type="InterPro" id="IPR000742">
    <property type="entry name" value="EGF"/>
</dbReference>
<name>A0A8H7W649_9HELO</name>
<dbReference type="InterPro" id="IPR050969">
    <property type="entry name" value="Dev_Signal_Modulators"/>
</dbReference>
<dbReference type="Pfam" id="PF02333">
    <property type="entry name" value="Phytase"/>
    <property type="match status" value="1"/>
</dbReference>
<dbReference type="Proteomes" id="UP000664132">
    <property type="component" value="Unassembled WGS sequence"/>
</dbReference>
<dbReference type="PANTHER" id="PTHR14949:SF56">
    <property type="entry name" value="EGF-LIKE-DOMAIN, MULTIPLE 7"/>
    <property type="match status" value="1"/>
</dbReference>
<evidence type="ECO:0000259" key="5">
    <source>
        <dbReference type="PROSITE" id="PS50026"/>
    </source>
</evidence>
<evidence type="ECO:0000313" key="8">
    <source>
        <dbReference type="Proteomes" id="UP000664132"/>
    </source>
</evidence>
<dbReference type="OrthoDB" id="10045365at2759"/>
<dbReference type="PROSITE" id="PS00022">
    <property type="entry name" value="EGF_1"/>
    <property type="match status" value="1"/>
</dbReference>
<keyword evidence="1 4" id="KW-0732">Signal</keyword>
<organism evidence="7 8">
    <name type="scientific">Cadophora malorum</name>
    <dbReference type="NCBI Taxonomy" id="108018"/>
    <lineage>
        <taxon>Eukaryota</taxon>
        <taxon>Fungi</taxon>
        <taxon>Dikarya</taxon>
        <taxon>Ascomycota</taxon>
        <taxon>Pezizomycotina</taxon>
        <taxon>Leotiomycetes</taxon>
        <taxon>Helotiales</taxon>
        <taxon>Ploettnerulaceae</taxon>
        <taxon>Cadophora</taxon>
    </lineage>
</organism>
<feature type="domain" description="BPP" evidence="6">
    <location>
        <begin position="23"/>
        <end position="324"/>
    </location>
</feature>
<dbReference type="EMBL" id="JAFJYH010000394">
    <property type="protein sequence ID" value="KAG4412259.1"/>
    <property type="molecule type" value="Genomic_DNA"/>
</dbReference>
<reference evidence="7" key="1">
    <citation type="submission" date="2021-02" db="EMBL/GenBank/DDBJ databases">
        <title>Genome sequence Cadophora malorum strain M34.</title>
        <authorList>
            <person name="Stefanovic E."/>
            <person name="Vu D."/>
            <person name="Scully C."/>
            <person name="Dijksterhuis J."/>
            <person name="Roader J."/>
            <person name="Houbraken J."/>
        </authorList>
    </citation>
    <scope>NUCLEOTIDE SEQUENCE</scope>
    <source>
        <strain evidence="7">M34</strain>
    </source>
</reference>
<dbReference type="SMART" id="SM00181">
    <property type="entry name" value="EGF"/>
    <property type="match status" value="2"/>
</dbReference>
<dbReference type="PROSITE" id="PS51662">
    <property type="entry name" value="BP_PHYTASE"/>
    <property type="match status" value="2"/>
</dbReference>
<feature type="disulfide bond" evidence="3">
    <location>
        <begin position="380"/>
        <end position="390"/>
    </location>
</feature>
<feature type="signal peptide" evidence="4">
    <location>
        <begin position="1"/>
        <end position="26"/>
    </location>
</feature>
<dbReference type="Gene3D" id="2.10.25.10">
    <property type="entry name" value="Laminin"/>
    <property type="match status" value="1"/>
</dbReference>
<keyword evidence="8" id="KW-1185">Reference proteome</keyword>
<dbReference type="PROSITE" id="PS01186">
    <property type="entry name" value="EGF_2"/>
    <property type="match status" value="1"/>
</dbReference>
<dbReference type="GO" id="GO:0016158">
    <property type="term" value="F:inositol hexakisphosphate 3-phosphatase activity"/>
    <property type="evidence" value="ECO:0007669"/>
    <property type="project" value="InterPro"/>
</dbReference>